<dbReference type="RefSeq" id="XP_003653410.1">
    <property type="nucleotide sequence ID" value="XM_003653362.1"/>
</dbReference>
<evidence type="ECO:0000256" key="5">
    <source>
        <dbReference type="ARBA" id="ARBA00023163"/>
    </source>
</evidence>
<dbReference type="PANTHER" id="PTHR36206:SF16">
    <property type="entry name" value="TRANSCRIPTION FACTOR DOMAIN-CONTAINING PROTEIN-RELATED"/>
    <property type="match status" value="1"/>
</dbReference>
<gene>
    <name evidence="8" type="ORF">THITE_2021086</name>
</gene>
<evidence type="ECO:0000256" key="4">
    <source>
        <dbReference type="ARBA" id="ARBA00023125"/>
    </source>
</evidence>
<dbReference type="KEGG" id="ttt:THITE_2021086"/>
<reference evidence="8 9" key="1">
    <citation type="journal article" date="2011" name="Nat. Biotechnol.">
        <title>Comparative genomic analysis of the thermophilic biomass-degrading fungi Myceliophthora thermophila and Thielavia terrestris.</title>
        <authorList>
            <person name="Berka R.M."/>
            <person name="Grigoriev I.V."/>
            <person name="Otillar R."/>
            <person name="Salamov A."/>
            <person name="Grimwood J."/>
            <person name="Reid I."/>
            <person name="Ishmael N."/>
            <person name="John T."/>
            <person name="Darmond C."/>
            <person name="Moisan M.-C."/>
            <person name="Henrissat B."/>
            <person name="Coutinho P.M."/>
            <person name="Lombard V."/>
            <person name="Natvig D.O."/>
            <person name="Lindquist E."/>
            <person name="Schmutz J."/>
            <person name="Lucas S."/>
            <person name="Harris P."/>
            <person name="Powlowski J."/>
            <person name="Bellemare A."/>
            <person name="Taylor D."/>
            <person name="Butler G."/>
            <person name="de Vries R.P."/>
            <person name="Allijn I.E."/>
            <person name="van den Brink J."/>
            <person name="Ushinsky S."/>
            <person name="Storms R."/>
            <person name="Powell A.J."/>
            <person name="Paulsen I.T."/>
            <person name="Elbourne L.D.H."/>
            <person name="Baker S.E."/>
            <person name="Magnuson J."/>
            <person name="LaBoissiere S."/>
            <person name="Clutterbuck A.J."/>
            <person name="Martinez D."/>
            <person name="Wogulis M."/>
            <person name="de Leon A.L."/>
            <person name="Rey M.W."/>
            <person name="Tsang A."/>
        </authorList>
    </citation>
    <scope>NUCLEOTIDE SEQUENCE [LARGE SCALE GENOMIC DNA]</scope>
    <source>
        <strain evidence="9">ATCC 38088 / NRRL 8126</strain>
    </source>
</reference>
<feature type="compositionally biased region" description="Low complexity" evidence="7">
    <location>
        <begin position="1"/>
        <end position="19"/>
    </location>
</feature>
<organism evidence="8 9">
    <name type="scientific">Thermothielavioides terrestris (strain ATCC 38088 / NRRL 8126)</name>
    <name type="common">Thielavia terrestris</name>
    <dbReference type="NCBI Taxonomy" id="578455"/>
    <lineage>
        <taxon>Eukaryota</taxon>
        <taxon>Fungi</taxon>
        <taxon>Dikarya</taxon>
        <taxon>Ascomycota</taxon>
        <taxon>Pezizomycotina</taxon>
        <taxon>Sordariomycetes</taxon>
        <taxon>Sordariomycetidae</taxon>
        <taxon>Sordariales</taxon>
        <taxon>Chaetomiaceae</taxon>
        <taxon>Thermothielavioides</taxon>
        <taxon>Thermothielavioides terrestris</taxon>
    </lineage>
</organism>
<keyword evidence="6" id="KW-0539">Nucleus</keyword>
<dbReference type="OrthoDB" id="3145928at2759"/>
<dbReference type="GeneID" id="11515288"/>
<dbReference type="eggNOG" id="ENOG502RPS2">
    <property type="taxonomic scope" value="Eukaryota"/>
</dbReference>
<evidence type="ECO:0000313" key="9">
    <source>
        <dbReference type="Proteomes" id="UP000008181"/>
    </source>
</evidence>
<proteinExistence type="predicted"/>
<dbReference type="HOGENOM" id="CLU_822748_0_0_1"/>
<accession>G2QYH9</accession>
<keyword evidence="3" id="KW-0805">Transcription regulation</keyword>
<feature type="compositionally biased region" description="Pro residues" evidence="7">
    <location>
        <begin position="20"/>
        <end position="30"/>
    </location>
</feature>
<keyword evidence="9" id="KW-1185">Reference proteome</keyword>
<sequence length="338" mass="37001">MAEPSFSSRSSVEPSSSPSSPSPSPAPTPPDRPKKRTRASKPKGKPACFRCTSTGRTCDGYDQAVLARTRPVDSGQHAERARAEFVRTCEWNETLRSMRRIEDSIDGTDTEKRLFARFRAATADGVAAHLCPFSAFWRRLMPATCCQDEAIKHAVVALAAAYQLFQYPNEPVIDGFTRGDLKVFTIQQYNRSIELLQNHAAISASESIRVTLVCCLAFISLETLRGNHGVAVSHLINGLRILQTLPDSALVGPVDGSLFASRPEADSLHMPDIIQLFAQLELAACFFARGIQPVISFRGYCTRRFDDGASSGGPFTDAAQARNAISCFLHDAVARLYE</sequence>
<evidence type="ECO:0008006" key="10">
    <source>
        <dbReference type="Google" id="ProtNLM"/>
    </source>
</evidence>
<keyword evidence="4" id="KW-0238">DNA-binding</keyword>
<dbReference type="GO" id="GO:0046872">
    <property type="term" value="F:metal ion binding"/>
    <property type="evidence" value="ECO:0007669"/>
    <property type="project" value="UniProtKB-KW"/>
</dbReference>
<name>G2QYH9_THETT</name>
<keyword evidence="5" id="KW-0804">Transcription</keyword>
<dbReference type="Proteomes" id="UP000008181">
    <property type="component" value="Chromosome 2"/>
</dbReference>
<dbReference type="PANTHER" id="PTHR36206">
    <property type="entry name" value="ASPERCRYPTIN BIOSYNTHESIS CLUSTER-SPECIFIC TRANSCRIPTION REGULATOR ATNN-RELATED"/>
    <property type="match status" value="1"/>
</dbReference>
<evidence type="ECO:0000256" key="6">
    <source>
        <dbReference type="ARBA" id="ARBA00023242"/>
    </source>
</evidence>
<evidence type="ECO:0000256" key="2">
    <source>
        <dbReference type="ARBA" id="ARBA00022833"/>
    </source>
</evidence>
<feature type="non-terminal residue" evidence="8">
    <location>
        <position position="338"/>
    </location>
</feature>
<keyword evidence="1" id="KW-0479">Metal-binding</keyword>
<dbReference type="GO" id="GO:0003677">
    <property type="term" value="F:DNA binding"/>
    <property type="evidence" value="ECO:0007669"/>
    <property type="project" value="UniProtKB-KW"/>
</dbReference>
<dbReference type="AlphaFoldDB" id="G2QYH9"/>
<feature type="region of interest" description="Disordered" evidence="7">
    <location>
        <begin position="1"/>
        <end position="48"/>
    </location>
</feature>
<evidence type="ECO:0000256" key="1">
    <source>
        <dbReference type="ARBA" id="ARBA00022723"/>
    </source>
</evidence>
<dbReference type="InterPro" id="IPR052360">
    <property type="entry name" value="Transcr_Regulatory_Proteins"/>
</dbReference>
<evidence type="ECO:0000256" key="3">
    <source>
        <dbReference type="ARBA" id="ARBA00023015"/>
    </source>
</evidence>
<dbReference type="EMBL" id="CP003010">
    <property type="protein sequence ID" value="AEO67074.1"/>
    <property type="molecule type" value="Genomic_DNA"/>
</dbReference>
<evidence type="ECO:0000313" key="8">
    <source>
        <dbReference type="EMBL" id="AEO67074.1"/>
    </source>
</evidence>
<protein>
    <recommendedName>
        <fullName evidence="10">Zn(2)-C6 fungal-type domain-containing protein</fullName>
    </recommendedName>
</protein>
<feature type="compositionally biased region" description="Basic residues" evidence="7">
    <location>
        <begin position="33"/>
        <end position="44"/>
    </location>
</feature>
<evidence type="ECO:0000256" key="7">
    <source>
        <dbReference type="SAM" id="MobiDB-lite"/>
    </source>
</evidence>
<keyword evidence="2" id="KW-0862">Zinc</keyword>